<gene>
    <name evidence="1" type="ORF">HC248_01675</name>
</gene>
<dbReference type="Proteomes" id="UP000502041">
    <property type="component" value="Chromosome"/>
</dbReference>
<dbReference type="KEGG" id="pvac:HC248_01675"/>
<sequence length="47" mass="5635">MMALATGASELLNRRNFWHDFRHGFSKNFSFRREKKLLSHSEKPNIE</sequence>
<dbReference type="AlphaFoldDB" id="A0A6H2H971"/>
<accession>A0A6H2H971</accession>
<organism evidence="1 2">
    <name type="scientific">Polaromonas vacuolata</name>
    <dbReference type="NCBI Taxonomy" id="37448"/>
    <lineage>
        <taxon>Bacteria</taxon>
        <taxon>Pseudomonadati</taxon>
        <taxon>Pseudomonadota</taxon>
        <taxon>Betaproteobacteria</taxon>
        <taxon>Burkholderiales</taxon>
        <taxon>Comamonadaceae</taxon>
        <taxon>Polaromonas</taxon>
    </lineage>
</organism>
<evidence type="ECO:0000313" key="1">
    <source>
        <dbReference type="EMBL" id="QJC56370.1"/>
    </source>
</evidence>
<evidence type="ECO:0000313" key="2">
    <source>
        <dbReference type="Proteomes" id="UP000502041"/>
    </source>
</evidence>
<reference evidence="1 2" key="1">
    <citation type="submission" date="2020-04" db="EMBL/GenBank/DDBJ databases">
        <title>Complete genome of a Psychrophilic, Marine, Gas Vacuolate Bacterium Polaromonas vacuolata KCTC 22033T.</title>
        <authorList>
            <person name="Hwang K."/>
            <person name="Kim K.M."/>
        </authorList>
    </citation>
    <scope>NUCLEOTIDE SEQUENCE [LARGE SCALE GENOMIC DNA]</scope>
    <source>
        <strain evidence="1 2">KCTC 22033</strain>
    </source>
</reference>
<protein>
    <submittedName>
        <fullName evidence="1">Uncharacterized protein</fullName>
    </submittedName>
</protein>
<proteinExistence type="predicted"/>
<name>A0A6H2H971_9BURK</name>
<keyword evidence="2" id="KW-1185">Reference proteome</keyword>
<dbReference type="EMBL" id="CP051461">
    <property type="protein sequence ID" value="QJC56370.1"/>
    <property type="molecule type" value="Genomic_DNA"/>
</dbReference>